<dbReference type="SUPFAM" id="SSF56672">
    <property type="entry name" value="DNA/RNA polymerases"/>
    <property type="match status" value="1"/>
</dbReference>
<evidence type="ECO:0000259" key="3">
    <source>
        <dbReference type="PROSITE" id="PS50878"/>
    </source>
</evidence>
<comment type="similarity">
    <text evidence="1">Belongs to the beta type-B retroviral polymerase family. HERV class-II K(HML-2) pol subfamily.</text>
</comment>
<feature type="domain" description="Reverse transcriptase" evidence="3">
    <location>
        <begin position="1"/>
        <end position="68"/>
    </location>
</feature>
<reference evidence="4 5" key="1">
    <citation type="submission" date="2019-09" db="EMBL/GenBank/DDBJ databases">
        <title>Bird 10,000 Genomes (B10K) Project - Family phase.</title>
        <authorList>
            <person name="Zhang G."/>
        </authorList>
    </citation>
    <scope>NUCLEOTIDE SEQUENCE [LARGE SCALE GENOMIC DNA]</scope>
    <source>
        <strain evidence="4">B10K-DU-029-37</strain>
        <tissue evidence="4">Liver</tissue>
    </source>
</reference>
<dbReference type="PANTHER" id="PTHR33064:SF37">
    <property type="entry name" value="RIBONUCLEASE H"/>
    <property type="match status" value="1"/>
</dbReference>
<keyword evidence="5" id="KW-1185">Reference proteome</keyword>
<evidence type="ECO:0000313" key="5">
    <source>
        <dbReference type="Proteomes" id="UP000538725"/>
    </source>
</evidence>
<dbReference type="InterPro" id="IPR051320">
    <property type="entry name" value="Viral_Replic_Matur_Polypro"/>
</dbReference>
<dbReference type="GO" id="GO:0004523">
    <property type="term" value="F:RNA-DNA hybrid ribonuclease activity"/>
    <property type="evidence" value="ECO:0007669"/>
    <property type="project" value="UniProtKB-EC"/>
</dbReference>
<evidence type="ECO:0000256" key="2">
    <source>
        <dbReference type="ARBA" id="ARBA00012180"/>
    </source>
</evidence>
<dbReference type="InterPro" id="IPR043128">
    <property type="entry name" value="Rev_trsase/Diguanyl_cyclase"/>
</dbReference>
<proteinExistence type="inferred from homology"/>
<dbReference type="InterPro" id="IPR043502">
    <property type="entry name" value="DNA/RNA_pol_sf"/>
</dbReference>
<dbReference type="PROSITE" id="PS50878">
    <property type="entry name" value="RT_POL"/>
    <property type="match status" value="1"/>
</dbReference>
<protein>
    <recommendedName>
        <fullName evidence="2">ribonuclease H</fullName>
        <ecNumber evidence="2">3.1.26.4</ecNumber>
    </recommendedName>
</protein>
<dbReference type="EMBL" id="VZTG01010100">
    <property type="protein sequence ID" value="NXA98238.1"/>
    <property type="molecule type" value="Genomic_DNA"/>
</dbReference>
<feature type="non-terminal residue" evidence="4">
    <location>
        <position position="99"/>
    </location>
</feature>
<dbReference type="Gene3D" id="3.30.70.270">
    <property type="match status" value="1"/>
</dbReference>
<dbReference type="PANTHER" id="PTHR33064">
    <property type="entry name" value="POL PROTEIN"/>
    <property type="match status" value="1"/>
</dbReference>
<evidence type="ECO:0000256" key="1">
    <source>
        <dbReference type="ARBA" id="ARBA00010879"/>
    </source>
</evidence>
<name>A0A7K8A9G9_9PASE</name>
<dbReference type="EC" id="3.1.26.4" evidence="2"/>
<feature type="non-terminal residue" evidence="4">
    <location>
        <position position="1"/>
    </location>
</feature>
<organism evidence="4 5">
    <name type="scientific">Melanocharis versteri</name>
    <name type="common">Fan-tailed berrypecker</name>
    <dbReference type="NCBI Taxonomy" id="254552"/>
    <lineage>
        <taxon>Eukaryota</taxon>
        <taxon>Metazoa</taxon>
        <taxon>Chordata</taxon>
        <taxon>Craniata</taxon>
        <taxon>Vertebrata</taxon>
        <taxon>Euteleostomi</taxon>
        <taxon>Archelosauria</taxon>
        <taxon>Archosauria</taxon>
        <taxon>Dinosauria</taxon>
        <taxon>Saurischia</taxon>
        <taxon>Theropoda</taxon>
        <taxon>Coelurosauria</taxon>
        <taxon>Aves</taxon>
        <taxon>Neognathae</taxon>
        <taxon>Neoaves</taxon>
        <taxon>Telluraves</taxon>
        <taxon>Australaves</taxon>
        <taxon>Passeriformes</taxon>
        <taxon>Passeroidea</taxon>
        <taxon>Melanocharitidae</taxon>
        <taxon>Melanocharis</taxon>
    </lineage>
</organism>
<dbReference type="Proteomes" id="UP000538725">
    <property type="component" value="Unassembled WGS sequence"/>
</dbReference>
<gene>
    <name evidence="4" type="primary">Pol_4</name>
    <name evidence="4" type="ORF">MELVER_R15911</name>
</gene>
<dbReference type="InterPro" id="IPR000477">
    <property type="entry name" value="RT_dom"/>
</dbReference>
<comment type="caution">
    <text evidence="4">The sequence shown here is derived from an EMBL/GenBank/DDBJ whole genome shotgun (WGS) entry which is preliminary data.</text>
</comment>
<evidence type="ECO:0000313" key="4">
    <source>
        <dbReference type="EMBL" id="NXA98238.1"/>
    </source>
</evidence>
<dbReference type="AlphaFoldDB" id="A0A7K8A9G9"/>
<accession>A0A7K8A9G9</accession>
<dbReference type="Pfam" id="PF00078">
    <property type="entry name" value="RVT_1"/>
    <property type="match status" value="1"/>
</dbReference>
<sequence length="99" mass="11233">ILQGYELGEGVTLVQYVDDLLLAGKSEEAVRRESIKLLNFFLSLQGLKVSKLKLQFVEEEVKYLGHRLSKGTKRLDPEKVNGILSLPAPKTKRQIRQLL</sequence>